<organism evidence="13 14">
    <name type="scientific">Vineibacter terrae</name>
    <dbReference type="NCBI Taxonomy" id="2586908"/>
    <lineage>
        <taxon>Bacteria</taxon>
        <taxon>Pseudomonadati</taxon>
        <taxon>Pseudomonadota</taxon>
        <taxon>Alphaproteobacteria</taxon>
        <taxon>Hyphomicrobiales</taxon>
        <taxon>Vineibacter</taxon>
    </lineage>
</organism>
<gene>
    <name evidence="12" type="primary">fluC</name>
    <name evidence="12" type="synonym">crcB</name>
    <name evidence="13" type="ORF">FHP25_00415</name>
</gene>
<feature type="transmembrane region" description="Helical" evidence="12">
    <location>
        <begin position="97"/>
        <end position="117"/>
    </location>
</feature>
<keyword evidence="12" id="KW-0813">Transport</keyword>
<dbReference type="AlphaFoldDB" id="A0A5C8PX42"/>
<evidence type="ECO:0000313" key="13">
    <source>
        <dbReference type="EMBL" id="TXL82449.1"/>
    </source>
</evidence>
<feature type="binding site" evidence="12">
    <location>
        <position position="79"/>
    </location>
    <ligand>
        <name>Na(+)</name>
        <dbReference type="ChEBI" id="CHEBI:29101"/>
        <note>structural</note>
    </ligand>
</feature>
<comment type="caution">
    <text evidence="13">The sequence shown here is derived from an EMBL/GenBank/DDBJ whole genome shotgun (WGS) entry which is preliminary data.</text>
</comment>
<dbReference type="EMBL" id="VDUZ01000001">
    <property type="protein sequence ID" value="TXL82449.1"/>
    <property type="molecule type" value="Genomic_DNA"/>
</dbReference>
<keyword evidence="14" id="KW-1185">Reference proteome</keyword>
<evidence type="ECO:0000256" key="10">
    <source>
        <dbReference type="ARBA" id="ARBA00035120"/>
    </source>
</evidence>
<keyword evidence="6 12" id="KW-0915">Sodium</keyword>
<feature type="binding site" evidence="12">
    <location>
        <position position="76"/>
    </location>
    <ligand>
        <name>Na(+)</name>
        <dbReference type="ChEBI" id="CHEBI:29101"/>
        <note>structural</note>
    </ligand>
</feature>
<keyword evidence="9 12" id="KW-0407">Ion channel</keyword>
<dbReference type="HAMAP" id="MF_00454">
    <property type="entry name" value="FluC"/>
    <property type="match status" value="1"/>
</dbReference>
<evidence type="ECO:0000313" key="14">
    <source>
        <dbReference type="Proteomes" id="UP000321638"/>
    </source>
</evidence>
<evidence type="ECO:0000256" key="3">
    <source>
        <dbReference type="ARBA" id="ARBA00022519"/>
    </source>
</evidence>
<feature type="transmembrane region" description="Helical" evidence="12">
    <location>
        <begin position="65"/>
        <end position="85"/>
    </location>
</feature>
<evidence type="ECO:0000256" key="9">
    <source>
        <dbReference type="ARBA" id="ARBA00023303"/>
    </source>
</evidence>
<evidence type="ECO:0000256" key="2">
    <source>
        <dbReference type="ARBA" id="ARBA00022475"/>
    </source>
</evidence>
<evidence type="ECO:0000256" key="11">
    <source>
        <dbReference type="ARBA" id="ARBA00035585"/>
    </source>
</evidence>
<feature type="transmembrane region" description="Helical" evidence="12">
    <location>
        <begin position="32"/>
        <end position="53"/>
    </location>
</feature>
<evidence type="ECO:0000256" key="1">
    <source>
        <dbReference type="ARBA" id="ARBA00004651"/>
    </source>
</evidence>
<dbReference type="InterPro" id="IPR003691">
    <property type="entry name" value="FluC"/>
</dbReference>
<comment type="activity regulation">
    <text evidence="12">Na(+) is not transported, but it plays an essential structural role and its presence is essential for fluoride channel function.</text>
</comment>
<keyword evidence="3" id="KW-0997">Cell inner membrane</keyword>
<evidence type="ECO:0000256" key="6">
    <source>
        <dbReference type="ARBA" id="ARBA00023053"/>
    </source>
</evidence>
<keyword evidence="7 12" id="KW-0406">Ion transport</keyword>
<reference evidence="13 14" key="1">
    <citation type="submission" date="2019-06" db="EMBL/GenBank/DDBJ databases">
        <title>New taxonomy in bacterial strain CC-CFT640, isolated from vineyard.</title>
        <authorList>
            <person name="Lin S.-Y."/>
            <person name="Tsai C.-F."/>
            <person name="Young C.-C."/>
        </authorList>
    </citation>
    <scope>NUCLEOTIDE SEQUENCE [LARGE SCALE GENOMIC DNA]</scope>
    <source>
        <strain evidence="13 14">CC-CFT640</strain>
    </source>
</reference>
<evidence type="ECO:0000256" key="5">
    <source>
        <dbReference type="ARBA" id="ARBA00022989"/>
    </source>
</evidence>
<evidence type="ECO:0000256" key="4">
    <source>
        <dbReference type="ARBA" id="ARBA00022692"/>
    </source>
</evidence>
<comment type="similarity">
    <text evidence="10 12">Belongs to the fluoride channel Fluc/FEX (TC 1.A.43) family.</text>
</comment>
<dbReference type="OrthoDB" id="9806299at2"/>
<keyword evidence="4 12" id="KW-0812">Transmembrane</keyword>
<evidence type="ECO:0000256" key="7">
    <source>
        <dbReference type="ARBA" id="ARBA00023065"/>
    </source>
</evidence>
<keyword evidence="8 12" id="KW-0472">Membrane</keyword>
<evidence type="ECO:0000256" key="12">
    <source>
        <dbReference type="HAMAP-Rule" id="MF_00454"/>
    </source>
</evidence>
<dbReference type="RefSeq" id="WP_147845155.1">
    <property type="nucleotide sequence ID" value="NZ_VDUZ01000001.1"/>
</dbReference>
<protein>
    <recommendedName>
        <fullName evidence="12">Fluoride-specific ion channel FluC</fullName>
    </recommendedName>
</protein>
<comment type="function">
    <text evidence="12">Fluoride-specific ion channel. Important for reducing fluoride concentration in the cell, thus reducing its toxicity.</text>
</comment>
<dbReference type="GO" id="GO:0062054">
    <property type="term" value="F:fluoride channel activity"/>
    <property type="evidence" value="ECO:0007669"/>
    <property type="project" value="UniProtKB-UniRule"/>
</dbReference>
<dbReference type="GO" id="GO:0005886">
    <property type="term" value="C:plasma membrane"/>
    <property type="evidence" value="ECO:0007669"/>
    <property type="project" value="UniProtKB-SubCell"/>
</dbReference>
<keyword evidence="2 12" id="KW-1003">Cell membrane</keyword>
<comment type="subcellular location">
    <subcellularLocation>
        <location evidence="1 12">Cell membrane</location>
        <topology evidence="1 12">Multi-pass membrane protein</topology>
    </subcellularLocation>
</comment>
<dbReference type="Proteomes" id="UP000321638">
    <property type="component" value="Unassembled WGS sequence"/>
</dbReference>
<keyword evidence="5 12" id="KW-1133">Transmembrane helix</keyword>
<comment type="catalytic activity">
    <reaction evidence="11">
        <text>fluoride(in) = fluoride(out)</text>
        <dbReference type="Rhea" id="RHEA:76159"/>
        <dbReference type="ChEBI" id="CHEBI:17051"/>
    </reaction>
    <physiologicalReaction direction="left-to-right" evidence="11">
        <dbReference type="Rhea" id="RHEA:76160"/>
    </physiologicalReaction>
</comment>
<dbReference type="Pfam" id="PF02537">
    <property type="entry name" value="CRCB"/>
    <property type="match status" value="1"/>
</dbReference>
<proteinExistence type="inferred from homology"/>
<evidence type="ECO:0000256" key="8">
    <source>
        <dbReference type="ARBA" id="ARBA00023136"/>
    </source>
</evidence>
<name>A0A5C8PX42_9HYPH</name>
<keyword evidence="12" id="KW-0479">Metal-binding</keyword>
<dbReference type="GO" id="GO:0140114">
    <property type="term" value="P:cellular detoxification of fluoride"/>
    <property type="evidence" value="ECO:0007669"/>
    <property type="project" value="UniProtKB-UniRule"/>
</dbReference>
<accession>A0A5C8PX42</accession>
<sequence>MLYLAVGCGAAIGALCRHLSGPMILSLSGLGPLWATGFVNVAGSFIIGLFATLTGPDGRLLVRPASRQFVMSGFCGGFTTFSAMSLDAFSLASHGRIVPAGLYLSLSVALSLAAVWLGRGLGLRINA</sequence>
<dbReference type="GO" id="GO:0046872">
    <property type="term" value="F:metal ion binding"/>
    <property type="evidence" value="ECO:0007669"/>
    <property type="project" value="UniProtKB-KW"/>
</dbReference>